<dbReference type="Proteomes" id="UP000688137">
    <property type="component" value="Unassembled WGS sequence"/>
</dbReference>
<dbReference type="EMBL" id="CAJJDM010000120">
    <property type="protein sequence ID" value="CAD8101875.1"/>
    <property type="molecule type" value="Genomic_DNA"/>
</dbReference>
<sequence>MVIYQLNKQGKGLKKFDSPFDINKMFIEIVQKEQLHFQLFIFCFSFYVLETISTLIFCFQQPKTGEVSFITSTAGKKVGFRYFDFFSQLNTLWSCLGRWKNS</sequence>
<keyword evidence="1" id="KW-0812">Transmembrane</keyword>
<keyword evidence="3" id="KW-1185">Reference proteome</keyword>
<organism evidence="2 3">
    <name type="scientific">Paramecium primaurelia</name>
    <dbReference type="NCBI Taxonomy" id="5886"/>
    <lineage>
        <taxon>Eukaryota</taxon>
        <taxon>Sar</taxon>
        <taxon>Alveolata</taxon>
        <taxon>Ciliophora</taxon>
        <taxon>Intramacronucleata</taxon>
        <taxon>Oligohymenophorea</taxon>
        <taxon>Peniculida</taxon>
        <taxon>Parameciidae</taxon>
        <taxon>Paramecium</taxon>
    </lineage>
</organism>
<dbReference type="AlphaFoldDB" id="A0A8S1PFM1"/>
<evidence type="ECO:0000256" key="1">
    <source>
        <dbReference type="SAM" id="Phobius"/>
    </source>
</evidence>
<keyword evidence="1" id="KW-1133">Transmembrane helix</keyword>
<comment type="caution">
    <text evidence="2">The sequence shown here is derived from an EMBL/GenBank/DDBJ whole genome shotgun (WGS) entry which is preliminary data.</text>
</comment>
<gene>
    <name evidence="2" type="ORF">PPRIM_AZ9-3.1.T1170001</name>
</gene>
<name>A0A8S1PFM1_PARPR</name>
<protein>
    <submittedName>
        <fullName evidence="2">Uncharacterized protein</fullName>
    </submittedName>
</protein>
<proteinExistence type="predicted"/>
<accession>A0A8S1PFM1</accession>
<evidence type="ECO:0000313" key="3">
    <source>
        <dbReference type="Proteomes" id="UP000688137"/>
    </source>
</evidence>
<keyword evidence="1" id="KW-0472">Membrane</keyword>
<evidence type="ECO:0000313" key="2">
    <source>
        <dbReference type="EMBL" id="CAD8101875.1"/>
    </source>
</evidence>
<feature type="transmembrane region" description="Helical" evidence="1">
    <location>
        <begin position="35"/>
        <end position="59"/>
    </location>
</feature>
<reference evidence="2" key="1">
    <citation type="submission" date="2021-01" db="EMBL/GenBank/DDBJ databases">
        <authorList>
            <consortium name="Genoscope - CEA"/>
            <person name="William W."/>
        </authorList>
    </citation>
    <scope>NUCLEOTIDE SEQUENCE</scope>
</reference>